<evidence type="ECO:0000259" key="12">
    <source>
        <dbReference type="Pfam" id="PF01370"/>
    </source>
</evidence>
<keyword evidence="9 11" id="KW-0413">Isomerase</keyword>
<keyword evidence="8" id="KW-0299">Galactose metabolism</keyword>
<dbReference type="Gene3D" id="3.40.50.720">
    <property type="entry name" value="NAD(P)-binding Rossmann-like Domain"/>
    <property type="match status" value="1"/>
</dbReference>
<reference evidence="13 14" key="1">
    <citation type="submission" date="2019-07" db="EMBL/GenBank/DDBJ databases">
        <title>Genomic Encyclopedia of Type Strains, Phase I: the one thousand microbial genomes (KMG-I) project.</title>
        <authorList>
            <person name="Kyrpides N."/>
        </authorList>
    </citation>
    <scope>NUCLEOTIDE SEQUENCE [LARGE SCALE GENOMIC DNA]</scope>
    <source>
        <strain evidence="13 14">DSM 16647</strain>
    </source>
</reference>
<evidence type="ECO:0000256" key="9">
    <source>
        <dbReference type="ARBA" id="ARBA00023235"/>
    </source>
</evidence>
<dbReference type="SUPFAM" id="SSF51735">
    <property type="entry name" value="NAD(P)-binding Rossmann-fold domains"/>
    <property type="match status" value="1"/>
</dbReference>
<accession>A0A5S5ASS6</accession>
<keyword evidence="10 11" id="KW-0119">Carbohydrate metabolism</keyword>
<name>A0A5S5ASS6_9FIRM</name>
<dbReference type="NCBIfam" id="TIGR01179">
    <property type="entry name" value="galE"/>
    <property type="match status" value="1"/>
</dbReference>
<feature type="domain" description="NAD-dependent epimerase/dehydratase" evidence="12">
    <location>
        <begin position="4"/>
        <end position="252"/>
    </location>
</feature>
<comment type="subunit">
    <text evidence="11">Homodimer.</text>
</comment>
<keyword evidence="14" id="KW-1185">Reference proteome</keyword>
<dbReference type="GO" id="GO:0033499">
    <property type="term" value="P:galactose catabolic process via UDP-galactose, Leloir pathway"/>
    <property type="evidence" value="ECO:0007669"/>
    <property type="project" value="TreeGrafter"/>
</dbReference>
<dbReference type="InterPro" id="IPR036291">
    <property type="entry name" value="NAD(P)-bd_dom_sf"/>
</dbReference>
<evidence type="ECO:0000256" key="2">
    <source>
        <dbReference type="ARBA" id="ARBA00001911"/>
    </source>
</evidence>
<evidence type="ECO:0000256" key="6">
    <source>
        <dbReference type="ARBA" id="ARBA00018569"/>
    </source>
</evidence>
<evidence type="ECO:0000313" key="13">
    <source>
        <dbReference type="EMBL" id="TYP55491.1"/>
    </source>
</evidence>
<evidence type="ECO:0000256" key="5">
    <source>
        <dbReference type="ARBA" id="ARBA00013189"/>
    </source>
</evidence>
<dbReference type="Gene3D" id="3.90.25.10">
    <property type="entry name" value="UDP-galactose 4-epimerase, domain 1"/>
    <property type="match status" value="1"/>
</dbReference>
<evidence type="ECO:0000256" key="7">
    <source>
        <dbReference type="ARBA" id="ARBA00023027"/>
    </source>
</evidence>
<evidence type="ECO:0000256" key="1">
    <source>
        <dbReference type="ARBA" id="ARBA00000083"/>
    </source>
</evidence>
<dbReference type="Proteomes" id="UP000322294">
    <property type="component" value="Unassembled WGS sequence"/>
</dbReference>
<dbReference type="InterPro" id="IPR005886">
    <property type="entry name" value="UDP_G4E"/>
</dbReference>
<dbReference type="GO" id="GO:0003978">
    <property type="term" value="F:UDP-glucose 4-epimerase activity"/>
    <property type="evidence" value="ECO:0007669"/>
    <property type="project" value="UniProtKB-UniRule"/>
</dbReference>
<organism evidence="13 14">
    <name type="scientific">Thermosediminibacter litoriperuensis</name>
    <dbReference type="NCBI Taxonomy" id="291989"/>
    <lineage>
        <taxon>Bacteria</taxon>
        <taxon>Bacillati</taxon>
        <taxon>Bacillota</taxon>
        <taxon>Clostridia</taxon>
        <taxon>Thermosediminibacterales</taxon>
        <taxon>Thermosediminibacteraceae</taxon>
        <taxon>Thermosediminibacter</taxon>
    </lineage>
</organism>
<sequence>MARVFVTGGAGYIGSHVVKLLAEKGYEVMVFDNLSTGRRGAVLAGELVEGDILDLETLERAMDGFRPDAVMHFAAKIVVPESVQKPLMYYENNTCGALNILKAMRRCGVNKLIFSSTAAVYGEPARMPITEDFPLNPVNPYGRSKAAVEAVLKDLSAAEDFRYVSLRYFNVAGADPEGKIGEMKADATHLITMCVRTACGKRDRLYVYGTDYPTYDGTCVRDYIHVMDLAGAHILALEYLLSGGRSDVFNCGYGRGYSVREVVDEAKKVTGVYFPVEYTARRPGDPPELVADSRKIREKLGWKPLYDDLGFIIKTAWEWERKR</sequence>
<dbReference type="PANTHER" id="PTHR43725:SF53">
    <property type="entry name" value="UDP-ARABINOSE 4-EPIMERASE 1"/>
    <property type="match status" value="1"/>
</dbReference>
<evidence type="ECO:0000256" key="8">
    <source>
        <dbReference type="ARBA" id="ARBA00023144"/>
    </source>
</evidence>
<comment type="cofactor">
    <cofactor evidence="2 11">
        <name>NAD(+)</name>
        <dbReference type="ChEBI" id="CHEBI:57540"/>
    </cofactor>
</comment>
<dbReference type="EC" id="5.1.3.2" evidence="5 11"/>
<comment type="pathway">
    <text evidence="3 11">Carbohydrate metabolism; galactose metabolism.</text>
</comment>
<evidence type="ECO:0000256" key="10">
    <source>
        <dbReference type="ARBA" id="ARBA00023277"/>
    </source>
</evidence>
<dbReference type="AlphaFoldDB" id="A0A5S5ASS6"/>
<evidence type="ECO:0000256" key="11">
    <source>
        <dbReference type="RuleBase" id="RU366046"/>
    </source>
</evidence>
<dbReference type="EMBL" id="VNHO01000010">
    <property type="protein sequence ID" value="TYP55491.1"/>
    <property type="molecule type" value="Genomic_DNA"/>
</dbReference>
<dbReference type="UniPathway" id="UPA00214"/>
<dbReference type="RefSeq" id="WP_148866974.1">
    <property type="nucleotide sequence ID" value="NZ_VNHO01000010.1"/>
</dbReference>
<dbReference type="InterPro" id="IPR001509">
    <property type="entry name" value="Epimerase_deHydtase"/>
</dbReference>
<dbReference type="CDD" id="cd05247">
    <property type="entry name" value="UDP_G4E_1_SDR_e"/>
    <property type="match status" value="1"/>
</dbReference>
<keyword evidence="7 11" id="KW-0520">NAD</keyword>
<evidence type="ECO:0000256" key="3">
    <source>
        <dbReference type="ARBA" id="ARBA00004947"/>
    </source>
</evidence>
<gene>
    <name evidence="13" type="ORF">LZ11_01206</name>
</gene>
<proteinExistence type="inferred from homology"/>
<dbReference type="PANTHER" id="PTHR43725">
    <property type="entry name" value="UDP-GLUCOSE 4-EPIMERASE"/>
    <property type="match status" value="1"/>
</dbReference>
<comment type="caution">
    <text evidence="13">The sequence shown here is derived from an EMBL/GenBank/DDBJ whole genome shotgun (WGS) entry which is preliminary data.</text>
</comment>
<dbReference type="OrthoDB" id="9811743at2"/>
<evidence type="ECO:0000256" key="4">
    <source>
        <dbReference type="ARBA" id="ARBA00007637"/>
    </source>
</evidence>
<dbReference type="Pfam" id="PF01370">
    <property type="entry name" value="Epimerase"/>
    <property type="match status" value="1"/>
</dbReference>
<evidence type="ECO:0000313" key="14">
    <source>
        <dbReference type="Proteomes" id="UP000322294"/>
    </source>
</evidence>
<comment type="similarity">
    <text evidence="4 11">Belongs to the NAD(P)-dependent epimerase/dehydratase family.</text>
</comment>
<comment type="catalytic activity">
    <reaction evidence="1 11">
        <text>UDP-alpha-D-glucose = UDP-alpha-D-galactose</text>
        <dbReference type="Rhea" id="RHEA:22168"/>
        <dbReference type="ChEBI" id="CHEBI:58885"/>
        <dbReference type="ChEBI" id="CHEBI:66914"/>
        <dbReference type="EC" id="5.1.3.2"/>
    </reaction>
</comment>
<protein>
    <recommendedName>
        <fullName evidence="6 11">UDP-glucose 4-epimerase</fullName>
        <ecNumber evidence="5 11">5.1.3.2</ecNumber>
    </recommendedName>
</protein>